<dbReference type="Proteomes" id="UP000002499">
    <property type="component" value="Unassembled WGS sequence"/>
</dbReference>
<protein>
    <submittedName>
        <fullName evidence="2">Uncharacterized protein</fullName>
    </submittedName>
</protein>
<dbReference type="InParanoid" id="E9E8X9"/>
<gene>
    <name evidence="2" type="ORF">MAC_06327</name>
</gene>
<name>E9E8X9_METAQ</name>
<sequence length="216" mass="21511">MSAPPYKQILEWLDSVIEGLEGSANNIETQAEDAKPGFITTLTHAIPSDEPTALPTPAKAQTPISNTIISSVAAPTPLAPNLPQLPPSSETPSPPPSDSSVSSASSLSSASSTSAESKASTPPPPVASLSPTSGLVLPTGLPVASSVTLPYLPPTTFATQPVGSGTSLAGLPATASPSDPNSPSQENKGLLAPPGTTGEVRDSSRAIGIAFGSLSQ</sequence>
<keyword evidence="3" id="KW-1185">Reference proteome</keyword>
<feature type="compositionally biased region" description="Polar residues" evidence="1">
    <location>
        <begin position="175"/>
        <end position="187"/>
    </location>
</feature>
<feature type="compositionally biased region" description="Polar residues" evidence="1">
    <location>
        <begin position="156"/>
        <end position="167"/>
    </location>
</feature>
<feature type="region of interest" description="Disordered" evidence="1">
    <location>
        <begin position="75"/>
        <end position="204"/>
    </location>
</feature>
<proteinExistence type="predicted"/>
<dbReference type="OMA" id="HEEVTEW"/>
<evidence type="ECO:0000256" key="1">
    <source>
        <dbReference type="SAM" id="MobiDB-lite"/>
    </source>
</evidence>
<reference evidence="2 3" key="1">
    <citation type="journal article" date="2011" name="PLoS Genet.">
        <title>Genome sequencing and comparative transcriptomics of the model entomopathogenic fungi Metarhizium anisopliae and M. acridum.</title>
        <authorList>
            <person name="Gao Q."/>
            <person name="Jin K."/>
            <person name="Ying S.H."/>
            <person name="Zhang Y."/>
            <person name="Xiao G."/>
            <person name="Shang Y."/>
            <person name="Duan Z."/>
            <person name="Hu X."/>
            <person name="Xie X.Q."/>
            <person name="Zhou G."/>
            <person name="Peng G."/>
            <person name="Luo Z."/>
            <person name="Huang W."/>
            <person name="Wang B."/>
            <person name="Fang W."/>
            <person name="Wang S."/>
            <person name="Zhong Y."/>
            <person name="Ma L.J."/>
            <person name="St Leger R.J."/>
            <person name="Zhao G.P."/>
            <person name="Pei Y."/>
            <person name="Feng M.G."/>
            <person name="Xia Y."/>
            <person name="Wang C."/>
        </authorList>
    </citation>
    <scope>NUCLEOTIDE SEQUENCE [LARGE SCALE GENOMIC DNA]</scope>
    <source>
        <strain evidence="2 3">CQMa 102</strain>
    </source>
</reference>
<accession>E9E8X9</accession>
<evidence type="ECO:0000313" key="3">
    <source>
        <dbReference type="Proteomes" id="UP000002499"/>
    </source>
</evidence>
<feature type="compositionally biased region" description="Low complexity" evidence="1">
    <location>
        <begin position="98"/>
        <end position="120"/>
    </location>
</feature>
<dbReference type="EMBL" id="GL698524">
    <property type="protein sequence ID" value="EFY87615.1"/>
    <property type="molecule type" value="Genomic_DNA"/>
</dbReference>
<dbReference type="OrthoDB" id="4940630at2759"/>
<feature type="compositionally biased region" description="Pro residues" evidence="1">
    <location>
        <begin position="77"/>
        <end position="86"/>
    </location>
</feature>
<evidence type="ECO:0000313" key="2">
    <source>
        <dbReference type="EMBL" id="EFY87615.1"/>
    </source>
</evidence>
<dbReference type="AlphaFoldDB" id="E9E8X9"/>
<organism evidence="3">
    <name type="scientific">Metarhizium acridum (strain CQMa 102)</name>
    <dbReference type="NCBI Taxonomy" id="655827"/>
    <lineage>
        <taxon>Eukaryota</taxon>
        <taxon>Fungi</taxon>
        <taxon>Dikarya</taxon>
        <taxon>Ascomycota</taxon>
        <taxon>Pezizomycotina</taxon>
        <taxon>Sordariomycetes</taxon>
        <taxon>Hypocreomycetidae</taxon>
        <taxon>Hypocreales</taxon>
        <taxon>Clavicipitaceae</taxon>
        <taxon>Metarhizium</taxon>
    </lineage>
</organism>
<dbReference type="HOGENOM" id="CLU_1200084_0_0_1"/>